<dbReference type="Proteomes" id="UP000323506">
    <property type="component" value="Chromosome A05"/>
</dbReference>
<sequence>MAPSWCRFCARERLRRQNHGRIRVQLNRCAWRNRLWVATQGFPEASPCLGPVSLP</sequence>
<proteinExistence type="predicted"/>
<organism evidence="1 2">
    <name type="scientific">Gossypium darwinii</name>
    <name type="common">Darwin's cotton</name>
    <name type="synonym">Gossypium barbadense var. darwinii</name>
    <dbReference type="NCBI Taxonomy" id="34276"/>
    <lineage>
        <taxon>Eukaryota</taxon>
        <taxon>Viridiplantae</taxon>
        <taxon>Streptophyta</taxon>
        <taxon>Embryophyta</taxon>
        <taxon>Tracheophyta</taxon>
        <taxon>Spermatophyta</taxon>
        <taxon>Magnoliopsida</taxon>
        <taxon>eudicotyledons</taxon>
        <taxon>Gunneridae</taxon>
        <taxon>Pentapetalae</taxon>
        <taxon>rosids</taxon>
        <taxon>malvids</taxon>
        <taxon>Malvales</taxon>
        <taxon>Malvaceae</taxon>
        <taxon>Malvoideae</taxon>
        <taxon>Gossypium</taxon>
    </lineage>
</organism>
<protein>
    <submittedName>
        <fullName evidence="1">Uncharacterized protein</fullName>
    </submittedName>
</protein>
<keyword evidence="2" id="KW-1185">Reference proteome</keyword>
<evidence type="ECO:0000313" key="2">
    <source>
        <dbReference type="Proteomes" id="UP000323506"/>
    </source>
</evidence>
<reference evidence="1 2" key="1">
    <citation type="submission" date="2019-06" db="EMBL/GenBank/DDBJ databases">
        <title>WGS assembly of Gossypium darwinii.</title>
        <authorList>
            <person name="Chen Z.J."/>
            <person name="Sreedasyam A."/>
            <person name="Ando A."/>
            <person name="Song Q."/>
            <person name="De L."/>
            <person name="Hulse-Kemp A."/>
            <person name="Ding M."/>
            <person name="Ye W."/>
            <person name="Kirkbride R."/>
            <person name="Jenkins J."/>
            <person name="Plott C."/>
            <person name="Lovell J."/>
            <person name="Lin Y.-M."/>
            <person name="Vaughn R."/>
            <person name="Liu B."/>
            <person name="Li W."/>
            <person name="Simpson S."/>
            <person name="Scheffler B."/>
            <person name="Saski C."/>
            <person name="Grover C."/>
            <person name="Hu G."/>
            <person name="Conover J."/>
            <person name="Carlson J."/>
            <person name="Shu S."/>
            <person name="Boston L."/>
            <person name="Williams M."/>
            <person name="Peterson D."/>
            <person name="Mcgee K."/>
            <person name="Jones D."/>
            <person name="Wendel J."/>
            <person name="Stelly D."/>
            <person name="Grimwood J."/>
            <person name="Schmutz J."/>
        </authorList>
    </citation>
    <scope>NUCLEOTIDE SEQUENCE [LARGE SCALE GENOMIC DNA]</scope>
    <source>
        <strain evidence="1">1808015.09</strain>
    </source>
</reference>
<dbReference type="AlphaFoldDB" id="A0A5D2GQJ6"/>
<gene>
    <name evidence="1" type="ORF">ES288_A05G414400v1</name>
</gene>
<dbReference type="EMBL" id="CM017692">
    <property type="protein sequence ID" value="TYH20222.1"/>
    <property type="molecule type" value="Genomic_DNA"/>
</dbReference>
<evidence type="ECO:0000313" key="1">
    <source>
        <dbReference type="EMBL" id="TYH20222.1"/>
    </source>
</evidence>
<name>A0A5D2GQJ6_GOSDA</name>
<accession>A0A5D2GQJ6</accession>